<evidence type="ECO:0000313" key="3">
    <source>
        <dbReference type="Proteomes" id="UP000184418"/>
    </source>
</evidence>
<dbReference type="RefSeq" id="WP_073107743.1">
    <property type="nucleotide sequence ID" value="NZ_FQYN01000003.1"/>
</dbReference>
<sequence length="302" mass="33363">MKPLLISLLLLAAPCALRAQSTFTVYSLCVGSADYLQDFTRFERGFAGFASVPSAAVSARVMHRQLHAYNPGYGDTLISQPAQLISRQQVIASVAKLIRRVKAEKKPNPLLVFYFAGHGLSEGLGWNLFLVPGDFRYKIGSDLLKLSDQTLYAGDVYDAFAAADLPFLLLLDCCYEGKGQNINTNEYAYQQSLLQVAELAKNSIAIVRKLNEFEEPNPVFFSTTPGKRIETVPLPGLAQRKVGPLCCRSLLAFRKLRTTGRAFSLEAYLTLLHQTTFDMGGSAQSVTNWDQGACTFTQTRLR</sequence>
<dbReference type="Proteomes" id="UP000184418">
    <property type="component" value="Unassembled WGS sequence"/>
</dbReference>
<feature type="chain" id="PRO_5012770823" description="Caspase domain-containing protein" evidence="1">
    <location>
        <begin position="20"/>
        <end position="302"/>
    </location>
</feature>
<reference evidence="2 3" key="1">
    <citation type="submission" date="2016-11" db="EMBL/GenBank/DDBJ databases">
        <authorList>
            <person name="Jaros S."/>
            <person name="Januszkiewicz K."/>
            <person name="Wedrychowicz H."/>
        </authorList>
    </citation>
    <scope>NUCLEOTIDE SEQUENCE [LARGE SCALE GENOMIC DNA]</scope>
    <source>
        <strain evidence="2 3">DSM 21074</strain>
    </source>
</reference>
<name>A0A1M6EJ41_9BACT</name>
<organism evidence="2 3">
    <name type="scientific">Hymenobacter daecheongensis DSM 21074</name>
    <dbReference type="NCBI Taxonomy" id="1121955"/>
    <lineage>
        <taxon>Bacteria</taxon>
        <taxon>Pseudomonadati</taxon>
        <taxon>Bacteroidota</taxon>
        <taxon>Cytophagia</taxon>
        <taxon>Cytophagales</taxon>
        <taxon>Hymenobacteraceae</taxon>
        <taxon>Hymenobacter</taxon>
    </lineage>
</organism>
<dbReference type="AlphaFoldDB" id="A0A1M6EJ41"/>
<dbReference type="OrthoDB" id="1492850at2"/>
<dbReference type="EMBL" id="FQYN01000003">
    <property type="protein sequence ID" value="SHI85451.1"/>
    <property type="molecule type" value="Genomic_DNA"/>
</dbReference>
<dbReference type="Gene3D" id="3.40.50.1460">
    <property type="match status" value="1"/>
</dbReference>
<evidence type="ECO:0000256" key="1">
    <source>
        <dbReference type="SAM" id="SignalP"/>
    </source>
</evidence>
<proteinExistence type="predicted"/>
<feature type="signal peptide" evidence="1">
    <location>
        <begin position="1"/>
        <end position="19"/>
    </location>
</feature>
<gene>
    <name evidence="2" type="ORF">SAMN02745146_1705</name>
</gene>
<keyword evidence="1" id="KW-0732">Signal</keyword>
<evidence type="ECO:0000313" key="2">
    <source>
        <dbReference type="EMBL" id="SHI85451.1"/>
    </source>
</evidence>
<evidence type="ECO:0008006" key="4">
    <source>
        <dbReference type="Google" id="ProtNLM"/>
    </source>
</evidence>
<keyword evidence="3" id="KW-1185">Reference proteome</keyword>
<accession>A0A1M6EJ41</accession>
<protein>
    <recommendedName>
        <fullName evidence="4">Caspase domain-containing protein</fullName>
    </recommendedName>
</protein>